<dbReference type="Proteomes" id="UP000472271">
    <property type="component" value="Chromosome 22"/>
</dbReference>
<evidence type="ECO:0000313" key="21">
    <source>
        <dbReference type="Proteomes" id="UP000472271"/>
    </source>
</evidence>
<evidence type="ECO:0000256" key="6">
    <source>
        <dbReference type="ARBA" id="ARBA00022741"/>
    </source>
</evidence>
<keyword evidence="8" id="KW-0521">NADP</keyword>
<reference evidence="20" key="2">
    <citation type="submission" date="2025-08" db="UniProtKB">
        <authorList>
            <consortium name="Ensembl"/>
        </authorList>
    </citation>
    <scope>IDENTIFICATION</scope>
</reference>
<comment type="catalytic activity">
    <reaction evidence="16">
        <text>3-demethylubiquinone-10 + NADH + 2 H(+) = 3-demethylubiquinol-10 + NAD(+)</text>
        <dbReference type="Rhea" id="RHEA:83243"/>
        <dbReference type="ChEBI" id="CHEBI:15378"/>
        <dbReference type="ChEBI" id="CHEBI:57540"/>
        <dbReference type="ChEBI" id="CHEBI:57945"/>
        <dbReference type="ChEBI" id="CHEBI:64182"/>
        <dbReference type="ChEBI" id="CHEBI:231824"/>
    </reaction>
</comment>
<evidence type="ECO:0000256" key="4">
    <source>
        <dbReference type="ARBA" id="ARBA00010371"/>
    </source>
</evidence>
<comment type="catalytic activity">
    <reaction evidence="14">
        <text>3-demethylubiquinone-10 + NADPH + 2 H(+) = 3-demethylubiquinol-10 + NADP(+)</text>
        <dbReference type="Rhea" id="RHEA:83247"/>
        <dbReference type="ChEBI" id="CHEBI:15378"/>
        <dbReference type="ChEBI" id="CHEBI:57783"/>
        <dbReference type="ChEBI" id="CHEBI:58349"/>
        <dbReference type="ChEBI" id="CHEBI:64182"/>
        <dbReference type="ChEBI" id="CHEBI:231824"/>
    </reaction>
</comment>
<protein>
    <recommendedName>
        <fullName evidence="18">NAD(P)H oxidoreductase RTN4IP1, mitochondrial</fullName>
    </recommendedName>
</protein>
<dbReference type="PANTHER" id="PTHR11695">
    <property type="entry name" value="ALCOHOL DEHYDROGENASE RELATED"/>
    <property type="match status" value="1"/>
</dbReference>
<keyword evidence="6" id="KW-0547">Nucleotide-binding</keyword>
<comment type="subcellular location">
    <subcellularLocation>
        <location evidence="2">Mitochondrion matrix</location>
    </subcellularLocation>
    <subcellularLocation>
        <location evidence="1">Mitochondrion outer membrane</location>
    </subcellularLocation>
</comment>
<comment type="similarity">
    <text evidence="4">Belongs to the zinc-containing alcohol dehydrogenase family. Quinone oxidoreductase subfamily.</text>
</comment>
<dbReference type="InterPro" id="IPR020843">
    <property type="entry name" value="ER"/>
</dbReference>
<keyword evidence="10" id="KW-0809">Transit peptide</keyword>
<keyword evidence="7" id="KW-1000">Mitochondrion outer membrane</keyword>
<evidence type="ECO:0000256" key="13">
    <source>
        <dbReference type="ARBA" id="ARBA00023136"/>
    </source>
</evidence>
<organism evidence="20 21">
    <name type="scientific">Sphaeramia orbicularis</name>
    <name type="common">orbiculate cardinalfish</name>
    <dbReference type="NCBI Taxonomy" id="375764"/>
    <lineage>
        <taxon>Eukaryota</taxon>
        <taxon>Metazoa</taxon>
        <taxon>Chordata</taxon>
        <taxon>Craniata</taxon>
        <taxon>Vertebrata</taxon>
        <taxon>Euteleostomi</taxon>
        <taxon>Actinopterygii</taxon>
        <taxon>Neopterygii</taxon>
        <taxon>Teleostei</taxon>
        <taxon>Neoteleostei</taxon>
        <taxon>Acanthomorphata</taxon>
        <taxon>Gobiaria</taxon>
        <taxon>Kurtiformes</taxon>
        <taxon>Apogonoidei</taxon>
        <taxon>Apogonidae</taxon>
        <taxon>Apogoninae</taxon>
        <taxon>Sphaeramia</taxon>
    </lineage>
</organism>
<feature type="domain" description="Enoyl reductase (ER)" evidence="19">
    <location>
        <begin position="47"/>
        <end position="388"/>
    </location>
</feature>
<dbReference type="GO" id="GO:0005759">
    <property type="term" value="C:mitochondrial matrix"/>
    <property type="evidence" value="ECO:0007669"/>
    <property type="project" value="UniProtKB-SubCell"/>
</dbReference>
<dbReference type="CDD" id="cd08248">
    <property type="entry name" value="RTN4I1"/>
    <property type="match status" value="1"/>
</dbReference>
<dbReference type="Pfam" id="PF13602">
    <property type="entry name" value="ADH_zinc_N_2"/>
    <property type="match status" value="1"/>
</dbReference>
<evidence type="ECO:0000256" key="12">
    <source>
        <dbReference type="ARBA" id="ARBA00023128"/>
    </source>
</evidence>
<dbReference type="GO" id="GO:0006744">
    <property type="term" value="P:ubiquinone biosynthetic process"/>
    <property type="evidence" value="ECO:0007669"/>
    <property type="project" value="UniProtKB-KW"/>
</dbReference>
<dbReference type="GO" id="GO:0007399">
    <property type="term" value="P:nervous system development"/>
    <property type="evidence" value="ECO:0007669"/>
    <property type="project" value="UniProtKB-KW"/>
</dbReference>
<evidence type="ECO:0000256" key="8">
    <source>
        <dbReference type="ARBA" id="ARBA00022857"/>
    </source>
</evidence>
<proteinExistence type="inferred from homology"/>
<dbReference type="SUPFAM" id="SSF50129">
    <property type="entry name" value="GroES-like"/>
    <property type="match status" value="1"/>
</dbReference>
<sequence length="397" mass="42959">SRPISSCLIGRACANALISSHGSHRRLFSTTSSRMTVMPAWVIDQYGGNDVLRFTKNASFPVINYPNEVIVKVFAAGLNPLDVSMRGGYGAATLSMKRDPLNIKQSGNEFPLILGRDVSGVIMECGLDVKYFTERDEVWAAIPPWKQGSLAEFVVLSANEVSHKPKTLSHTEAAAIPYVAATAWSALVNTGGLTKDNCAKKRILILGGSGGVGTFAIQMVKAWGAHVTVTCSQNAERFVKGLGADHVVDYTAGPVEEPLSALEKFDLILDNVGGDTERWALNLLKPWSGAKYITLVTPFLQNTDMLGIADGMMQTAATMTTKAVKHLMKGVHYRWGFFAPSGPALDEIREMVDAGQIRAVVEETFSFSQVPEAFEKLEKGHARGKTVVQISKPGDEL</sequence>
<dbReference type="InterPro" id="IPR037397">
    <property type="entry name" value="RTN4IP1"/>
</dbReference>
<evidence type="ECO:0000256" key="1">
    <source>
        <dbReference type="ARBA" id="ARBA00004294"/>
    </source>
</evidence>
<gene>
    <name evidence="20" type="primary">rtn4ip1</name>
</gene>
<evidence type="ECO:0000256" key="18">
    <source>
        <dbReference type="ARBA" id="ARBA00071154"/>
    </source>
</evidence>
<dbReference type="InterPro" id="IPR011032">
    <property type="entry name" value="GroES-like_sf"/>
</dbReference>
<keyword evidence="5" id="KW-0831">Ubiquinone biosynthesis</keyword>
<comment type="pathway">
    <text evidence="3">Cofactor biosynthesis; ubiquinone biosynthesis.</text>
</comment>
<comment type="catalytic activity">
    <reaction evidence="17">
        <text>a 3-demethylubiquinone + NADPH + 2 H(+) = a 3-demethylubiquinol + NADP(+)</text>
        <dbReference type="Rhea" id="RHEA:83239"/>
        <dbReference type="Rhea" id="RHEA-COMP:10914"/>
        <dbReference type="Rhea" id="RHEA-COMP:19654"/>
        <dbReference type="ChEBI" id="CHEBI:15378"/>
        <dbReference type="ChEBI" id="CHEBI:57783"/>
        <dbReference type="ChEBI" id="CHEBI:58349"/>
        <dbReference type="ChEBI" id="CHEBI:84422"/>
        <dbReference type="ChEBI" id="CHEBI:231825"/>
    </reaction>
</comment>
<accession>A0A673CW24</accession>
<dbReference type="InterPro" id="IPR013154">
    <property type="entry name" value="ADH-like_N"/>
</dbReference>
<evidence type="ECO:0000259" key="19">
    <source>
        <dbReference type="SMART" id="SM00829"/>
    </source>
</evidence>
<evidence type="ECO:0000256" key="7">
    <source>
        <dbReference type="ARBA" id="ARBA00022787"/>
    </source>
</evidence>
<dbReference type="GO" id="GO:0005741">
    <property type="term" value="C:mitochondrial outer membrane"/>
    <property type="evidence" value="ECO:0007669"/>
    <property type="project" value="UniProtKB-SubCell"/>
</dbReference>
<evidence type="ECO:0000256" key="2">
    <source>
        <dbReference type="ARBA" id="ARBA00004305"/>
    </source>
</evidence>
<keyword evidence="13" id="KW-0472">Membrane</keyword>
<dbReference type="InterPro" id="IPR036291">
    <property type="entry name" value="NAD(P)-bd_dom_sf"/>
</dbReference>
<evidence type="ECO:0000256" key="5">
    <source>
        <dbReference type="ARBA" id="ARBA00022688"/>
    </source>
</evidence>
<dbReference type="Pfam" id="PF08240">
    <property type="entry name" value="ADH_N"/>
    <property type="match status" value="1"/>
</dbReference>
<reference evidence="20" key="1">
    <citation type="submission" date="2019-06" db="EMBL/GenBank/DDBJ databases">
        <authorList>
            <consortium name="Wellcome Sanger Institute Data Sharing"/>
        </authorList>
    </citation>
    <scope>NUCLEOTIDE SEQUENCE [LARGE SCALE GENOMIC DNA]</scope>
</reference>
<dbReference type="PANTHER" id="PTHR11695:SF294">
    <property type="entry name" value="RETICULON-4-INTERACTING PROTEIN 1, MITOCHONDRIAL"/>
    <property type="match status" value="1"/>
</dbReference>
<evidence type="ECO:0000256" key="17">
    <source>
        <dbReference type="ARBA" id="ARBA00051220"/>
    </source>
</evidence>
<dbReference type="Ensembl" id="ENSSORT00005057441.1">
    <property type="protein sequence ID" value="ENSSORP00005056148.1"/>
    <property type="gene ID" value="ENSSORG00005024998.1"/>
</dbReference>
<dbReference type="FunFam" id="3.40.50.720:FF:000147">
    <property type="entry name" value="Reticulon-4-interacting protein 1 homolog, mitochondrial"/>
    <property type="match status" value="1"/>
</dbReference>
<reference evidence="20" key="3">
    <citation type="submission" date="2025-09" db="UniProtKB">
        <authorList>
            <consortium name="Ensembl"/>
        </authorList>
    </citation>
    <scope>IDENTIFICATION</scope>
</reference>
<keyword evidence="12" id="KW-0496">Mitochondrion</keyword>
<keyword evidence="9" id="KW-0524">Neurogenesis</keyword>
<evidence type="ECO:0000256" key="14">
    <source>
        <dbReference type="ARBA" id="ARBA00050485"/>
    </source>
</evidence>
<evidence type="ECO:0000256" key="11">
    <source>
        <dbReference type="ARBA" id="ARBA00023002"/>
    </source>
</evidence>
<name>A0A673CW24_9TELE</name>
<dbReference type="GO" id="GO:0016491">
    <property type="term" value="F:oxidoreductase activity"/>
    <property type="evidence" value="ECO:0007669"/>
    <property type="project" value="UniProtKB-KW"/>
</dbReference>
<dbReference type="SUPFAM" id="SSF51735">
    <property type="entry name" value="NAD(P)-binding Rossmann-fold domains"/>
    <property type="match status" value="1"/>
</dbReference>
<dbReference type="Gene3D" id="3.90.180.10">
    <property type="entry name" value="Medium-chain alcohol dehydrogenases, catalytic domain"/>
    <property type="match status" value="1"/>
</dbReference>
<dbReference type="Gene3D" id="3.40.50.720">
    <property type="entry name" value="NAD(P)-binding Rossmann-like Domain"/>
    <property type="match status" value="1"/>
</dbReference>
<dbReference type="InterPro" id="IPR050700">
    <property type="entry name" value="YIM1/Zinc_Alcohol_DH_Fams"/>
</dbReference>
<dbReference type="FunFam" id="3.90.180.10:FF:000009">
    <property type="entry name" value="Reticulon-4-interacting protein 1, mitochondrial"/>
    <property type="match status" value="1"/>
</dbReference>
<evidence type="ECO:0000313" key="20">
    <source>
        <dbReference type="Ensembl" id="ENSSORP00005056148.1"/>
    </source>
</evidence>
<dbReference type="AlphaFoldDB" id="A0A673CW24"/>
<keyword evidence="21" id="KW-1185">Reference proteome</keyword>
<dbReference type="SMART" id="SM00829">
    <property type="entry name" value="PKS_ER"/>
    <property type="match status" value="1"/>
</dbReference>
<evidence type="ECO:0000256" key="15">
    <source>
        <dbReference type="ARBA" id="ARBA00050566"/>
    </source>
</evidence>
<keyword evidence="11" id="KW-0560">Oxidoreductase</keyword>
<evidence type="ECO:0000256" key="9">
    <source>
        <dbReference type="ARBA" id="ARBA00022902"/>
    </source>
</evidence>
<evidence type="ECO:0000256" key="16">
    <source>
        <dbReference type="ARBA" id="ARBA00051102"/>
    </source>
</evidence>
<dbReference type="GO" id="GO:0000166">
    <property type="term" value="F:nucleotide binding"/>
    <property type="evidence" value="ECO:0007669"/>
    <property type="project" value="UniProtKB-KW"/>
</dbReference>
<comment type="catalytic activity">
    <reaction evidence="15">
        <text>a 3-demethylubiquinone + NADH + 2 H(+) = a 3-demethylubiquinol + NAD(+)</text>
        <dbReference type="Rhea" id="RHEA:83235"/>
        <dbReference type="Rhea" id="RHEA-COMP:10914"/>
        <dbReference type="Rhea" id="RHEA-COMP:19654"/>
        <dbReference type="ChEBI" id="CHEBI:15378"/>
        <dbReference type="ChEBI" id="CHEBI:57540"/>
        <dbReference type="ChEBI" id="CHEBI:57945"/>
        <dbReference type="ChEBI" id="CHEBI:84422"/>
        <dbReference type="ChEBI" id="CHEBI:231825"/>
    </reaction>
</comment>
<evidence type="ECO:0000256" key="3">
    <source>
        <dbReference type="ARBA" id="ARBA00004749"/>
    </source>
</evidence>
<evidence type="ECO:0000256" key="10">
    <source>
        <dbReference type="ARBA" id="ARBA00022946"/>
    </source>
</evidence>